<feature type="region of interest" description="Disordered" evidence="1">
    <location>
        <begin position="47"/>
        <end position="70"/>
    </location>
</feature>
<dbReference type="Pfam" id="PF13202">
    <property type="entry name" value="EF-hand_5"/>
    <property type="match status" value="2"/>
</dbReference>
<dbReference type="PROSITE" id="PS00018">
    <property type="entry name" value="EF_HAND_1"/>
    <property type="match status" value="1"/>
</dbReference>
<organism evidence="3 4">
    <name type="scientific">Sphingomonas caseinilyticus</name>
    <dbReference type="NCBI Taxonomy" id="2908205"/>
    <lineage>
        <taxon>Bacteria</taxon>
        <taxon>Pseudomonadati</taxon>
        <taxon>Pseudomonadota</taxon>
        <taxon>Alphaproteobacteria</taxon>
        <taxon>Sphingomonadales</taxon>
        <taxon>Sphingomonadaceae</taxon>
        <taxon>Sphingomonas</taxon>
    </lineage>
</organism>
<dbReference type="InterPro" id="IPR011992">
    <property type="entry name" value="EF-hand-dom_pair"/>
</dbReference>
<name>A0ABT0RRA5_9SPHN</name>
<dbReference type="InterPro" id="IPR018247">
    <property type="entry name" value="EF_Hand_1_Ca_BS"/>
</dbReference>
<reference evidence="3 4" key="1">
    <citation type="submission" date="2022-05" db="EMBL/GenBank/DDBJ databases">
        <authorList>
            <person name="Jo J.-H."/>
            <person name="Im W.-T."/>
        </authorList>
    </citation>
    <scope>NUCLEOTIDE SEQUENCE [LARGE SCALE GENOMIC DNA]</scope>
    <source>
        <strain evidence="3 4">NSE70-1</strain>
    </source>
</reference>
<dbReference type="RefSeq" id="WP_249902909.1">
    <property type="nucleotide sequence ID" value="NZ_JAMGBA010000001.1"/>
</dbReference>
<dbReference type="Proteomes" id="UP001203410">
    <property type="component" value="Unassembled WGS sequence"/>
</dbReference>
<accession>A0ABT0RRA5</accession>
<evidence type="ECO:0000313" key="3">
    <source>
        <dbReference type="EMBL" id="MCL6697548.1"/>
    </source>
</evidence>
<feature type="compositionally biased region" description="Basic and acidic residues" evidence="1">
    <location>
        <begin position="58"/>
        <end position="70"/>
    </location>
</feature>
<keyword evidence="3" id="KW-0418">Kinase</keyword>
<evidence type="ECO:0000259" key="2">
    <source>
        <dbReference type="PROSITE" id="PS50222"/>
    </source>
</evidence>
<evidence type="ECO:0000256" key="1">
    <source>
        <dbReference type="SAM" id="MobiDB-lite"/>
    </source>
</evidence>
<feature type="domain" description="EF-hand" evidence="2">
    <location>
        <begin position="81"/>
        <end position="116"/>
    </location>
</feature>
<dbReference type="GO" id="GO:0016301">
    <property type="term" value="F:kinase activity"/>
    <property type="evidence" value="ECO:0007669"/>
    <property type="project" value="UniProtKB-KW"/>
</dbReference>
<evidence type="ECO:0000313" key="4">
    <source>
        <dbReference type="Proteomes" id="UP001203410"/>
    </source>
</evidence>
<dbReference type="EMBL" id="JAMGBA010000001">
    <property type="protein sequence ID" value="MCL6697548.1"/>
    <property type="molecule type" value="Genomic_DNA"/>
</dbReference>
<dbReference type="SUPFAM" id="SSF47473">
    <property type="entry name" value="EF-hand"/>
    <property type="match status" value="1"/>
</dbReference>
<proteinExistence type="predicted"/>
<protein>
    <submittedName>
        <fullName evidence="3">Histidine kinase</fullName>
    </submittedName>
</protein>
<keyword evidence="4" id="KW-1185">Reference proteome</keyword>
<sequence>MLRWLAGIAAVLLFVTGAVLIFRSDAEPPALPAAPEPRLAAQLPGQLAPIGEAPAADPKSKEVKRFDRSDKNEDGRITLAELVEPRRKAFAKLDSDADGRLSFEEWAAKSIEKFEGADADGSKALTRAEFATTAPKARPKKAACACA</sequence>
<dbReference type="Gene3D" id="1.10.238.10">
    <property type="entry name" value="EF-hand"/>
    <property type="match status" value="1"/>
</dbReference>
<dbReference type="InterPro" id="IPR002048">
    <property type="entry name" value="EF_hand_dom"/>
</dbReference>
<gene>
    <name evidence="3" type="ORF">LZ496_01950</name>
</gene>
<comment type="caution">
    <text evidence="3">The sequence shown here is derived from an EMBL/GenBank/DDBJ whole genome shotgun (WGS) entry which is preliminary data.</text>
</comment>
<keyword evidence="3" id="KW-0808">Transferase</keyword>
<dbReference type="PROSITE" id="PS50222">
    <property type="entry name" value="EF_HAND_2"/>
    <property type="match status" value="1"/>
</dbReference>